<comment type="caution">
    <text evidence="2">The sequence shown here is derived from an EMBL/GenBank/DDBJ whole genome shotgun (WGS) entry which is preliminary data.</text>
</comment>
<gene>
    <name evidence="2" type="ORF">LCGC14_2976560</name>
</gene>
<evidence type="ECO:0000313" key="2">
    <source>
        <dbReference type="EMBL" id="KKK65199.1"/>
    </source>
</evidence>
<proteinExistence type="predicted"/>
<accession>A0A0F8ZFD3</accession>
<name>A0A0F8ZFD3_9ZZZZ</name>
<reference evidence="2" key="1">
    <citation type="journal article" date="2015" name="Nature">
        <title>Complex archaea that bridge the gap between prokaryotes and eukaryotes.</title>
        <authorList>
            <person name="Spang A."/>
            <person name="Saw J.H."/>
            <person name="Jorgensen S.L."/>
            <person name="Zaremba-Niedzwiedzka K."/>
            <person name="Martijn J."/>
            <person name="Lind A.E."/>
            <person name="van Eijk R."/>
            <person name="Schleper C."/>
            <person name="Guy L."/>
            <person name="Ettema T.J."/>
        </authorList>
    </citation>
    <scope>NUCLEOTIDE SEQUENCE</scope>
</reference>
<protein>
    <submittedName>
        <fullName evidence="2">Uncharacterized protein</fullName>
    </submittedName>
</protein>
<feature type="region of interest" description="Disordered" evidence="1">
    <location>
        <begin position="1"/>
        <end position="23"/>
    </location>
</feature>
<dbReference type="AlphaFoldDB" id="A0A0F8ZFD3"/>
<feature type="non-terminal residue" evidence="2">
    <location>
        <position position="188"/>
    </location>
</feature>
<dbReference type="Gene3D" id="1.10.3210.10">
    <property type="entry name" value="Hypothetical protein af1432"/>
    <property type="match status" value="1"/>
</dbReference>
<dbReference type="SUPFAM" id="SSF109604">
    <property type="entry name" value="HD-domain/PDEase-like"/>
    <property type="match status" value="1"/>
</dbReference>
<organism evidence="2">
    <name type="scientific">marine sediment metagenome</name>
    <dbReference type="NCBI Taxonomy" id="412755"/>
    <lineage>
        <taxon>unclassified sequences</taxon>
        <taxon>metagenomes</taxon>
        <taxon>ecological metagenomes</taxon>
    </lineage>
</organism>
<sequence length="188" mass="21221">MGGGGGDGGIPSRYSAPSKVDDIAKKTEEKSDLINLKNRETEINKSVEEEMNKASDKVPWDHNDHSIKHVERVLEIFPKIIDKFEKISFSKEFLSNRNLSDLEKEILKYSILLHDIGYTKSIKDHSLMSKEYIEKLNRGIKKSLLKEIATIAQLHTPEGIKQLGGKSLFDLVKKGLISDRIAYLASIL</sequence>
<evidence type="ECO:0000256" key="1">
    <source>
        <dbReference type="SAM" id="MobiDB-lite"/>
    </source>
</evidence>
<dbReference type="EMBL" id="LAZR01060670">
    <property type="protein sequence ID" value="KKK65199.1"/>
    <property type="molecule type" value="Genomic_DNA"/>
</dbReference>